<dbReference type="EMBL" id="JAINUG010000004">
    <property type="protein sequence ID" value="KAJ8417042.1"/>
    <property type="molecule type" value="Genomic_DNA"/>
</dbReference>
<dbReference type="AlphaFoldDB" id="A0AAD7X1K2"/>
<gene>
    <name evidence="1" type="ORF">AAFF_G00282690</name>
</gene>
<evidence type="ECO:0000313" key="1">
    <source>
        <dbReference type="EMBL" id="KAJ8417042.1"/>
    </source>
</evidence>
<proteinExistence type="predicted"/>
<organism evidence="1 2">
    <name type="scientific">Aldrovandia affinis</name>
    <dbReference type="NCBI Taxonomy" id="143900"/>
    <lineage>
        <taxon>Eukaryota</taxon>
        <taxon>Metazoa</taxon>
        <taxon>Chordata</taxon>
        <taxon>Craniata</taxon>
        <taxon>Vertebrata</taxon>
        <taxon>Euteleostomi</taxon>
        <taxon>Actinopterygii</taxon>
        <taxon>Neopterygii</taxon>
        <taxon>Teleostei</taxon>
        <taxon>Notacanthiformes</taxon>
        <taxon>Halosauridae</taxon>
        <taxon>Aldrovandia</taxon>
    </lineage>
</organism>
<name>A0AAD7X1K2_9TELE</name>
<accession>A0AAD7X1K2</accession>
<reference evidence="1" key="1">
    <citation type="journal article" date="2023" name="Science">
        <title>Genome structures resolve the early diversification of teleost fishes.</title>
        <authorList>
            <person name="Parey E."/>
            <person name="Louis A."/>
            <person name="Montfort J."/>
            <person name="Bouchez O."/>
            <person name="Roques C."/>
            <person name="Iampietro C."/>
            <person name="Lluch J."/>
            <person name="Castinel A."/>
            <person name="Donnadieu C."/>
            <person name="Desvignes T."/>
            <person name="Floi Bucao C."/>
            <person name="Jouanno E."/>
            <person name="Wen M."/>
            <person name="Mejri S."/>
            <person name="Dirks R."/>
            <person name="Jansen H."/>
            <person name="Henkel C."/>
            <person name="Chen W.J."/>
            <person name="Zahm M."/>
            <person name="Cabau C."/>
            <person name="Klopp C."/>
            <person name="Thompson A.W."/>
            <person name="Robinson-Rechavi M."/>
            <person name="Braasch I."/>
            <person name="Lecointre G."/>
            <person name="Bobe J."/>
            <person name="Postlethwait J.H."/>
            <person name="Berthelot C."/>
            <person name="Roest Crollius H."/>
            <person name="Guiguen Y."/>
        </authorList>
    </citation>
    <scope>NUCLEOTIDE SEQUENCE</scope>
    <source>
        <strain evidence="1">NC1722</strain>
    </source>
</reference>
<keyword evidence="2" id="KW-1185">Reference proteome</keyword>
<dbReference type="Proteomes" id="UP001221898">
    <property type="component" value="Unassembled WGS sequence"/>
</dbReference>
<evidence type="ECO:0000313" key="2">
    <source>
        <dbReference type="Proteomes" id="UP001221898"/>
    </source>
</evidence>
<comment type="caution">
    <text evidence="1">The sequence shown here is derived from an EMBL/GenBank/DDBJ whole genome shotgun (WGS) entry which is preliminary data.</text>
</comment>
<sequence length="98" mass="10938">MIQMHSNTSRPCLLDFVKNQTRTLPRLWESLDRVLLLNALAFLEEVLLLGQIQGHVLQPLISSSREIAWVLSASLGAPLNYPLKGSFAPVQPLSDVFI</sequence>
<protein>
    <submittedName>
        <fullName evidence="1">Uncharacterized protein</fullName>
    </submittedName>
</protein>